<dbReference type="Proteomes" id="UP000824118">
    <property type="component" value="Unassembled WGS sequence"/>
</dbReference>
<evidence type="ECO:0000256" key="9">
    <source>
        <dbReference type="ARBA" id="ARBA00031501"/>
    </source>
</evidence>
<comment type="catalytic activity">
    <reaction evidence="1 10">
        <text>Transfers a segment of a (1-&gt;4)-alpha-D-glucan to a new position in an acceptor, which may be glucose or a (1-&gt;4)-alpha-D-glucan.</text>
        <dbReference type="EC" id="2.4.1.25"/>
    </reaction>
</comment>
<evidence type="ECO:0000256" key="3">
    <source>
        <dbReference type="ARBA" id="ARBA00012560"/>
    </source>
</evidence>
<organism evidence="12 13">
    <name type="scientific">Candidatus Limousia pullorum</name>
    <dbReference type="NCBI Taxonomy" id="2840860"/>
    <lineage>
        <taxon>Bacteria</taxon>
        <taxon>Bacillati</taxon>
        <taxon>Bacillota</taxon>
        <taxon>Clostridia</taxon>
        <taxon>Eubacteriales</taxon>
        <taxon>Oscillospiraceae</taxon>
        <taxon>Oscillospiraceae incertae sedis</taxon>
        <taxon>Candidatus Limousia</taxon>
    </lineage>
</organism>
<dbReference type="PANTHER" id="PTHR32438:SF5">
    <property type="entry name" value="4-ALPHA-GLUCANOTRANSFERASE DPE1, CHLOROPLASTIC_AMYLOPLASTIC"/>
    <property type="match status" value="1"/>
</dbReference>
<reference evidence="12" key="2">
    <citation type="journal article" date="2021" name="PeerJ">
        <title>Extensive microbial diversity within the chicken gut microbiome revealed by metagenomics and culture.</title>
        <authorList>
            <person name="Gilroy R."/>
            <person name="Ravi A."/>
            <person name="Getino M."/>
            <person name="Pursley I."/>
            <person name="Horton D.L."/>
            <person name="Alikhan N.F."/>
            <person name="Baker D."/>
            <person name="Gharbi K."/>
            <person name="Hall N."/>
            <person name="Watson M."/>
            <person name="Adriaenssens E.M."/>
            <person name="Foster-Nyarko E."/>
            <person name="Jarju S."/>
            <person name="Secka A."/>
            <person name="Antonio M."/>
            <person name="Oren A."/>
            <person name="Chaudhuri R.R."/>
            <person name="La Ragione R."/>
            <person name="Hildebrand F."/>
            <person name="Pallen M.J."/>
        </authorList>
    </citation>
    <scope>NUCLEOTIDE SEQUENCE</scope>
    <source>
        <strain evidence="12">ChiGjej1B1-1684</strain>
    </source>
</reference>
<accession>A0A9D1LZC1</accession>
<comment type="caution">
    <text evidence="12">The sequence shown here is derived from an EMBL/GenBank/DDBJ whole genome shotgun (WGS) entry which is preliminary data.</text>
</comment>
<sequence>MLRASGILLSISSLPSNYGIGCFSKEAYEFVDKLCEAGQSFWQILPLGPTGYGDSPYQSFSTFAGNPYFIDLEKLIRDGLLTKEECDAVDFGEDNEKVDYEKLYKGRYKLLKKAFENSNINENNAFKEFQKENSFWLEDYALFMAAKEKYDNQSWYNWDKEIRLRDKEALEKLKEELKEQIDFQKYMQFEFFSQWKELKSYANSKGIKIIGDIPIYVSLDSADAWANPQLFYLDSDNKPTRIAGCPPDGFSATGQLWGNPLYNWDYHKETGFSWWIKRIEYCYKLYDILRIDHFRGFDEYYSIPFGAESAIDGRWEKGPGIELFKAVEAKLGKREVIAEDLGYLTDSVRKLVDDCGFPGMKVLEFAFDSRDSSGAQHYFPYNYKENSVVYTGTHDNETIAGWFKNITEEERNMARLYLNNRYTPENEIYWDFVCLAMASVSKWCVIPMQDYLGLDNSARMNTPSTVSVNWKWRLPKSAFDKSLAEKIYSITGCYGRLPKD</sequence>
<evidence type="ECO:0000256" key="1">
    <source>
        <dbReference type="ARBA" id="ARBA00000439"/>
    </source>
</evidence>
<evidence type="ECO:0000256" key="5">
    <source>
        <dbReference type="ARBA" id="ARBA00022676"/>
    </source>
</evidence>
<comment type="similarity">
    <text evidence="2 10">Belongs to the disproportionating enzyme family.</text>
</comment>
<dbReference type="AlphaFoldDB" id="A0A9D1LZC1"/>
<evidence type="ECO:0000256" key="11">
    <source>
        <dbReference type="SAM" id="Coils"/>
    </source>
</evidence>
<evidence type="ECO:0000256" key="8">
    <source>
        <dbReference type="ARBA" id="ARBA00031423"/>
    </source>
</evidence>
<evidence type="ECO:0000256" key="6">
    <source>
        <dbReference type="ARBA" id="ARBA00022679"/>
    </source>
</evidence>
<dbReference type="SUPFAM" id="SSF51445">
    <property type="entry name" value="(Trans)glycosidases"/>
    <property type="match status" value="1"/>
</dbReference>
<proteinExistence type="inferred from homology"/>
<dbReference type="InterPro" id="IPR017853">
    <property type="entry name" value="GH"/>
</dbReference>
<dbReference type="GO" id="GO:0005975">
    <property type="term" value="P:carbohydrate metabolic process"/>
    <property type="evidence" value="ECO:0007669"/>
    <property type="project" value="InterPro"/>
</dbReference>
<dbReference type="Gene3D" id="3.20.20.80">
    <property type="entry name" value="Glycosidases"/>
    <property type="match status" value="1"/>
</dbReference>
<dbReference type="GO" id="GO:0004134">
    <property type="term" value="F:4-alpha-glucanotransferase activity"/>
    <property type="evidence" value="ECO:0007669"/>
    <property type="project" value="UniProtKB-EC"/>
</dbReference>
<name>A0A9D1LZC1_9FIRM</name>
<keyword evidence="11" id="KW-0175">Coiled coil</keyword>
<evidence type="ECO:0000256" key="7">
    <source>
        <dbReference type="ARBA" id="ARBA00023277"/>
    </source>
</evidence>
<keyword evidence="6 10" id="KW-0808">Transferase</keyword>
<reference evidence="12" key="1">
    <citation type="submission" date="2020-10" db="EMBL/GenBank/DDBJ databases">
        <authorList>
            <person name="Gilroy R."/>
        </authorList>
    </citation>
    <scope>NUCLEOTIDE SEQUENCE</scope>
    <source>
        <strain evidence="12">ChiGjej1B1-1684</strain>
    </source>
</reference>
<evidence type="ECO:0000313" key="12">
    <source>
        <dbReference type="EMBL" id="HIU50864.1"/>
    </source>
</evidence>
<evidence type="ECO:0000256" key="2">
    <source>
        <dbReference type="ARBA" id="ARBA00005684"/>
    </source>
</evidence>
<dbReference type="InterPro" id="IPR003385">
    <property type="entry name" value="Glyco_hydro_77"/>
</dbReference>
<evidence type="ECO:0000256" key="10">
    <source>
        <dbReference type="RuleBase" id="RU361207"/>
    </source>
</evidence>
<feature type="coiled-coil region" evidence="11">
    <location>
        <begin position="160"/>
        <end position="187"/>
    </location>
</feature>
<dbReference type="PANTHER" id="PTHR32438">
    <property type="entry name" value="4-ALPHA-GLUCANOTRANSFERASE DPE1, CHLOROPLASTIC/AMYLOPLASTIC"/>
    <property type="match status" value="1"/>
</dbReference>
<dbReference type="Pfam" id="PF02446">
    <property type="entry name" value="Glyco_hydro_77"/>
    <property type="match status" value="1"/>
</dbReference>
<keyword evidence="5 10" id="KW-0328">Glycosyltransferase</keyword>
<dbReference type="EC" id="2.4.1.25" evidence="3 10"/>
<evidence type="ECO:0000313" key="13">
    <source>
        <dbReference type="Proteomes" id="UP000824118"/>
    </source>
</evidence>
<protein>
    <recommendedName>
        <fullName evidence="4 10">4-alpha-glucanotransferase</fullName>
        <ecNumber evidence="3 10">2.4.1.25</ecNumber>
    </recommendedName>
    <alternativeName>
        <fullName evidence="8 10">Amylomaltase</fullName>
    </alternativeName>
    <alternativeName>
        <fullName evidence="9 10">Disproportionating enzyme</fullName>
    </alternativeName>
</protein>
<gene>
    <name evidence="12" type="primary">malQ</name>
    <name evidence="12" type="ORF">IAD22_07615</name>
</gene>
<evidence type="ECO:0000256" key="4">
    <source>
        <dbReference type="ARBA" id="ARBA00020295"/>
    </source>
</evidence>
<dbReference type="NCBIfam" id="NF011080">
    <property type="entry name" value="PRK14508.1-3"/>
    <property type="match status" value="1"/>
</dbReference>
<keyword evidence="7 10" id="KW-0119">Carbohydrate metabolism</keyword>
<dbReference type="NCBIfam" id="TIGR00217">
    <property type="entry name" value="malQ"/>
    <property type="match status" value="1"/>
</dbReference>
<dbReference type="EMBL" id="DVNG01000114">
    <property type="protein sequence ID" value="HIU50864.1"/>
    <property type="molecule type" value="Genomic_DNA"/>
</dbReference>